<accession>A0A9D4IC60</accession>
<protein>
    <submittedName>
        <fullName evidence="1">Uncharacterized protein</fullName>
    </submittedName>
</protein>
<organism evidence="1 2">
    <name type="scientific">Dreissena polymorpha</name>
    <name type="common">Zebra mussel</name>
    <name type="synonym">Mytilus polymorpha</name>
    <dbReference type="NCBI Taxonomy" id="45954"/>
    <lineage>
        <taxon>Eukaryota</taxon>
        <taxon>Metazoa</taxon>
        <taxon>Spiralia</taxon>
        <taxon>Lophotrochozoa</taxon>
        <taxon>Mollusca</taxon>
        <taxon>Bivalvia</taxon>
        <taxon>Autobranchia</taxon>
        <taxon>Heteroconchia</taxon>
        <taxon>Euheterodonta</taxon>
        <taxon>Imparidentia</taxon>
        <taxon>Neoheterodontei</taxon>
        <taxon>Myida</taxon>
        <taxon>Dreissenoidea</taxon>
        <taxon>Dreissenidae</taxon>
        <taxon>Dreissena</taxon>
    </lineage>
</organism>
<proteinExistence type="predicted"/>
<dbReference type="AlphaFoldDB" id="A0A9D4IC60"/>
<name>A0A9D4IC60_DREPO</name>
<keyword evidence="2" id="KW-1185">Reference proteome</keyword>
<evidence type="ECO:0000313" key="1">
    <source>
        <dbReference type="EMBL" id="KAH3754707.1"/>
    </source>
</evidence>
<sequence>MQRAGQQDEPYGHGHCVLTQSDHVGKGLVALFTEGDEDAPNVYQERKRNN</sequence>
<dbReference type="Proteomes" id="UP000828390">
    <property type="component" value="Unassembled WGS sequence"/>
</dbReference>
<evidence type="ECO:0000313" key="2">
    <source>
        <dbReference type="Proteomes" id="UP000828390"/>
    </source>
</evidence>
<reference evidence="1" key="2">
    <citation type="submission" date="2020-11" db="EMBL/GenBank/DDBJ databases">
        <authorList>
            <person name="McCartney M.A."/>
            <person name="Auch B."/>
            <person name="Kono T."/>
            <person name="Mallez S."/>
            <person name="Becker A."/>
            <person name="Gohl D.M."/>
            <person name="Silverstein K.A.T."/>
            <person name="Koren S."/>
            <person name="Bechman K.B."/>
            <person name="Herman A."/>
            <person name="Abrahante J.E."/>
            <person name="Garbe J."/>
        </authorList>
    </citation>
    <scope>NUCLEOTIDE SEQUENCE</scope>
    <source>
        <strain evidence="1">Duluth1</strain>
        <tissue evidence="1">Whole animal</tissue>
    </source>
</reference>
<comment type="caution">
    <text evidence="1">The sequence shown here is derived from an EMBL/GenBank/DDBJ whole genome shotgun (WGS) entry which is preliminary data.</text>
</comment>
<gene>
    <name evidence="1" type="ORF">DPMN_189388</name>
</gene>
<reference evidence="1" key="1">
    <citation type="journal article" date="2019" name="bioRxiv">
        <title>The Genome of the Zebra Mussel, Dreissena polymorpha: A Resource for Invasive Species Research.</title>
        <authorList>
            <person name="McCartney M.A."/>
            <person name="Auch B."/>
            <person name="Kono T."/>
            <person name="Mallez S."/>
            <person name="Zhang Y."/>
            <person name="Obille A."/>
            <person name="Becker A."/>
            <person name="Abrahante J.E."/>
            <person name="Garbe J."/>
            <person name="Badalamenti J.P."/>
            <person name="Herman A."/>
            <person name="Mangelson H."/>
            <person name="Liachko I."/>
            <person name="Sullivan S."/>
            <person name="Sone E.D."/>
            <person name="Koren S."/>
            <person name="Silverstein K.A.T."/>
            <person name="Beckman K.B."/>
            <person name="Gohl D.M."/>
        </authorList>
    </citation>
    <scope>NUCLEOTIDE SEQUENCE</scope>
    <source>
        <strain evidence="1">Duluth1</strain>
        <tissue evidence="1">Whole animal</tissue>
    </source>
</reference>
<dbReference type="EMBL" id="JAIWYP010000010">
    <property type="protein sequence ID" value="KAH3754707.1"/>
    <property type="molecule type" value="Genomic_DNA"/>
</dbReference>